<comment type="caution">
    <text evidence="1">The sequence shown here is derived from an EMBL/GenBank/DDBJ whole genome shotgun (WGS) entry which is preliminary data.</text>
</comment>
<organism evidence="1 2">
    <name type="scientific">Neorhodopirellula pilleata</name>
    <dbReference type="NCBI Taxonomy" id="2714738"/>
    <lineage>
        <taxon>Bacteria</taxon>
        <taxon>Pseudomonadati</taxon>
        <taxon>Planctomycetota</taxon>
        <taxon>Planctomycetia</taxon>
        <taxon>Pirellulales</taxon>
        <taxon>Pirellulaceae</taxon>
        <taxon>Neorhodopirellula</taxon>
    </lineage>
</organism>
<dbReference type="Proteomes" id="UP000316213">
    <property type="component" value="Unassembled WGS sequence"/>
</dbReference>
<dbReference type="AlphaFoldDB" id="A0A5C5ZFM0"/>
<sequence length="54" mass="5989">MNRYYMTQSALTLLPLRNPHFGCRLLVMKVNGTLGLVNGLVLGTLKIGTTEQLK</sequence>
<name>A0A5C5ZFM0_9BACT</name>
<protein>
    <submittedName>
        <fullName evidence="1">Uncharacterized protein</fullName>
    </submittedName>
</protein>
<evidence type="ECO:0000313" key="1">
    <source>
        <dbReference type="EMBL" id="TWT86122.1"/>
    </source>
</evidence>
<gene>
    <name evidence="1" type="ORF">Pla100_61670</name>
</gene>
<accession>A0A5C5ZFM0</accession>
<proteinExistence type="predicted"/>
<evidence type="ECO:0000313" key="2">
    <source>
        <dbReference type="Proteomes" id="UP000316213"/>
    </source>
</evidence>
<keyword evidence="2" id="KW-1185">Reference proteome</keyword>
<dbReference type="EMBL" id="SJPM01000040">
    <property type="protein sequence ID" value="TWT86122.1"/>
    <property type="molecule type" value="Genomic_DNA"/>
</dbReference>
<reference evidence="1 2" key="1">
    <citation type="submission" date="2019-02" db="EMBL/GenBank/DDBJ databases">
        <title>Deep-cultivation of Planctomycetes and their phenomic and genomic characterization uncovers novel biology.</title>
        <authorList>
            <person name="Wiegand S."/>
            <person name="Jogler M."/>
            <person name="Boedeker C."/>
            <person name="Pinto D."/>
            <person name="Vollmers J."/>
            <person name="Rivas-Marin E."/>
            <person name="Kohn T."/>
            <person name="Peeters S.H."/>
            <person name="Heuer A."/>
            <person name="Rast P."/>
            <person name="Oberbeckmann S."/>
            <person name="Bunk B."/>
            <person name="Jeske O."/>
            <person name="Meyerdierks A."/>
            <person name="Storesund J.E."/>
            <person name="Kallscheuer N."/>
            <person name="Luecker S."/>
            <person name="Lage O.M."/>
            <person name="Pohl T."/>
            <person name="Merkel B.J."/>
            <person name="Hornburger P."/>
            <person name="Mueller R.-W."/>
            <person name="Bruemmer F."/>
            <person name="Labrenz M."/>
            <person name="Spormann A.M."/>
            <person name="Op Den Camp H."/>
            <person name="Overmann J."/>
            <person name="Amann R."/>
            <person name="Jetten M.S.M."/>
            <person name="Mascher T."/>
            <person name="Medema M.H."/>
            <person name="Devos D.P."/>
            <person name="Kaster A.-K."/>
            <person name="Ovreas L."/>
            <person name="Rohde M."/>
            <person name="Galperin M.Y."/>
            <person name="Jogler C."/>
        </authorList>
    </citation>
    <scope>NUCLEOTIDE SEQUENCE [LARGE SCALE GENOMIC DNA]</scope>
    <source>
        <strain evidence="1 2">Pla100</strain>
    </source>
</reference>